<evidence type="ECO:0000313" key="4">
    <source>
        <dbReference type="Proteomes" id="UP001465976"/>
    </source>
</evidence>
<dbReference type="EMBL" id="JBAHYK010002258">
    <property type="protein sequence ID" value="KAL0565450.1"/>
    <property type="molecule type" value="Genomic_DNA"/>
</dbReference>
<dbReference type="InterPro" id="IPR036291">
    <property type="entry name" value="NAD(P)-bd_dom_sf"/>
</dbReference>
<dbReference type="Proteomes" id="UP001465976">
    <property type="component" value="Unassembled WGS sequence"/>
</dbReference>
<dbReference type="PANTHER" id="PTHR43008">
    <property type="entry name" value="BENZIL REDUCTASE"/>
    <property type="match status" value="1"/>
</dbReference>
<sequence>SLTSNPNFKFAQSDITVPASPAEIISGCKQAFGPRIDALLNVAAILDGNSGADAVLDEHWEKTLAVNLTAPVRLIREVLKVMKDQKSGSIVNVSSKAAVASNISTSIQGSWDAVVAAKTSPVLAVHIPTGSGDFGEDAKRRMADPEDAAGVLYFLASDASRGVNGAIIPVDNAWSTI</sequence>
<protein>
    <submittedName>
        <fullName evidence="3">Uncharacterized protein</fullName>
    </submittedName>
</protein>
<dbReference type="CDD" id="cd05233">
    <property type="entry name" value="SDR_c"/>
    <property type="match status" value="1"/>
</dbReference>
<comment type="caution">
    <text evidence="3">The sequence shown here is derived from an EMBL/GenBank/DDBJ whole genome shotgun (WGS) entry which is preliminary data.</text>
</comment>
<keyword evidence="2" id="KW-0560">Oxidoreductase</keyword>
<organism evidence="3 4">
    <name type="scientific">Marasmius crinis-equi</name>
    <dbReference type="NCBI Taxonomy" id="585013"/>
    <lineage>
        <taxon>Eukaryota</taxon>
        <taxon>Fungi</taxon>
        <taxon>Dikarya</taxon>
        <taxon>Basidiomycota</taxon>
        <taxon>Agaricomycotina</taxon>
        <taxon>Agaricomycetes</taxon>
        <taxon>Agaricomycetidae</taxon>
        <taxon>Agaricales</taxon>
        <taxon>Marasmiineae</taxon>
        <taxon>Marasmiaceae</taxon>
        <taxon>Marasmius</taxon>
    </lineage>
</organism>
<comment type="similarity">
    <text evidence="1">Belongs to the short-chain dehydrogenases/reductases (SDR) family.</text>
</comment>
<dbReference type="PANTHER" id="PTHR43008:SF4">
    <property type="entry name" value="CHAIN DEHYDROGENASE, PUTATIVE (AFU_ORTHOLOGUE AFUA_4G08710)-RELATED"/>
    <property type="match status" value="1"/>
</dbReference>
<name>A0ABR3ERE2_9AGAR</name>
<reference evidence="3 4" key="1">
    <citation type="submission" date="2024-02" db="EMBL/GenBank/DDBJ databases">
        <title>A draft genome for the cacao thread blight pathogen Marasmius crinis-equi.</title>
        <authorList>
            <person name="Cohen S.P."/>
            <person name="Baruah I.K."/>
            <person name="Amoako-Attah I."/>
            <person name="Bukari Y."/>
            <person name="Meinhardt L.W."/>
            <person name="Bailey B.A."/>
        </authorList>
    </citation>
    <scope>NUCLEOTIDE SEQUENCE [LARGE SCALE GENOMIC DNA]</scope>
    <source>
        <strain evidence="3 4">GH-76</strain>
    </source>
</reference>
<dbReference type="SUPFAM" id="SSF51735">
    <property type="entry name" value="NAD(P)-binding Rossmann-fold domains"/>
    <property type="match status" value="1"/>
</dbReference>
<keyword evidence="4" id="KW-1185">Reference proteome</keyword>
<accession>A0ABR3ERE2</accession>
<feature type="non-terminal residue" evidence="3">
    <location>
        <position position="1"/>
    </location>
</feature>
<gene>
    <name evidence="3" type="ORF">V5O48_016572</name>
</gene>
<evidence type="ECO:0000256" key="1">
    <source>
        <dbReference type="ARBA" id="ARBA00006484"/>
    </source>
</evidence>
<dbReference type="Gene3D" id="3.40.50.720">
    <property type="entry name" value="NAD(P)-binding Rossmann-like Domain"/>
    <property type="match status" value="1"/>
</dbReference>
<proteinExistence type="inferred from homology"/>
<dbReference type="Pfam" id="PF00106">
    <property type="entry name" value="adh_short"/>
    <property type="match status" value="1"/>
</dbReference>
<evidence type="ECO:0000313" key="3">
    <source>
        <dbReference type="EMBL" id="KAL0565450.1"/>
    </source>
</evidence>
<evidence type="ECO:0000256" key="2">
    <source>
        <dbReference type="ARBA" id="ARBA00023002"/>
    </source>
</evidence>
<dbReference type="InterPro" id="IPR002347">
    <property type="entry name" value="SDR_fam"/>
</dbReference>
<dbReference type="PRINTS" id="PR00081">
    <property type="entry name" value="GDHRDH"/>
</dbReference>